<dbReference type="EMBL" id="FQ032834">
    <property type="protein sequence ID" value="CBL88235.1"/>
    <property type="molecule type" value="Genomic_DNA"/>
</dbReference>
<dbReference type="SUPFAM" id="SSF51126">
    <property type="entry name" value="Pectin lyase-like"/>
    <property type="match status" value="1"/>
</dbReference>
<name>F4MNK0_9FLAO</name>
<proteinExistence type="predicted"/>
<dbReference type="AlphaFoldDB" id="F4MNK0"/>
<evidence type="ECO:0000313" key="1">
    <source>
        <dbReference type="EMBL" id="CBL88235.1"/>
    </source>
</evidence>
<sequence>MKKIILLTLLFIAFTGFTLIAQNTVYVSATGAGTMDGTSEANAYGNFGFALVDINSVGDKLIVIGTVTVGAATIWDKNFAFTIEGKDATSTITGNGGTSRLFTLNQPTTIDVTFKDLTFSNYNTDLAGGGVLLSNNAGATVTFDNCIITGNSVSNGAGGGAIFFANGNLTITGTTFKSNTSTDEGGAIMGLSGTIAITNSVFEK</sequence>
<dbReference type="InterPro" id="IPR011050">
    <property type="entry name" value="Pectin_lyase_fold/virulence"/>
</dbReference>
<reference evidence="1" key="1">
    <citation type="submission" date="2010-05" db="EMBL/GenBank/DDBJ databases">
        <authorList>
            <person name="Genoscope - CEA"/>
        </authorList>
    </citation>
    <scope>NUCLEOTIDE SEQUENCE</scope>
</reference>
<evidence type="ECO:0008006" key="2">
    <source>
        <dbReference type="Google" id="ProtNLM"/>
    </source>
</evidence>
<reference evidence="1" key="2">
    <citation type="journal article" date="2012" name="Environ. Microbiol.">
        <title>Genomic content of uncultured Bacteroidetes from contrasting oceanic provinces in the North Atlantic Ocean.</title>
        <authorList>
            <person name="Gomez-Pereira P.R."/>
            <person name="Schuler M."/>
            <person name="Fuchs B.M."/>
            <person name="Bennke C."/>
            <person name="Teeling H."/>
            <person name="Waldmann J."/>
            <person name="Richter M."/>
            <person name="Barbe V."/>
            <person name="Bataille E."/>
            <person name="Glockner F.O."/>
            <person name="Amann R."/>
        </authorList>
    </citation>
    <scope>NUCLEOTIDE SEQUENCE</scope>
</reference>
<gene>
    <name evidence="1" type="ORF">S3_860_0020</name>
</gene>
<dbReference type="Gene3D" id="2.160.20.10">
    <property type="entry name" value="Single-stranded right-handed beta-helix, Pectin lyase-like"/>
    <property type="match status" value="1"/>
</dbReference>
<accession>F4MNK0</accession>
<dbReference type="InterPro" id="IPR012334">
    <property type="entry name" value="Pectin_lyas_fold"/>
</dbReference>
<organism evidence="1">
    <name type="scientific">uncultured Polaribacter sp</name>
    <dbReference type="NCBI Taxonomy" id="174711"/>
    <lineage>
        <taxon>Bacteria</taxon>
        <taxon>Pseudomonadati</taxon>
        <taxon>Bacteroidota</taxon>
        <taxon>Flavobacteriia</taxon>
        <taxon>Flavobacteriales</taxon>
        <taxon>Flavobacteriaceae</taxon>
        <taxon>environmental samples</taxon>
    </lineage>
</organism>
<protein>
    <recommendedName>
        <fullName evidence="2">Polymorphic outer membrane protein</fullName>
    </recommendedName>
</protein>